<keyword evidence="1" id="KW-0407">Ion channel</keyword>
<evidence type="ECO:0000259" key="2">
    <source>
        <dbReference type="Pfam" id="PF00924"/>
    </source>
</evidence>
<dbReference type="InterPro" id="IPR006685">
    <property type="entry name" value="MscS_channel_2nd"/>
</dbReference>
<proteinExistence type="inferred from homology"/>
<name>A0A4S2CYI8_STEMA</name>
<gene>
    <name evidence="3" type="ORF">E5352_09495</name>
</gene>
<keyword evidence="1" id="KW-1133">Transmembrane helix</keyword>
<dbReference type="InterPro" id="IPR010920">
    <property type="entry name" value="LSM_dom_sf"/>
</dbReference>
<dbReference type="Proteomes" id="UP000306631">
    <property type="component" value="Unassembled WGS sequence"/>
</dbReference>
<feature type="transmembrane region" description="Helical" evidence="1">
    <location>
        <begin position="111"/>
        <end position="130"/>
    </location>
</feature>
<dbReference type="OrthoDB" id="9809206at2"/>
<comment type="function">
    <text evidence="1">Mechanosensitive channel that participates in the regulation of osmotic pressure changes within the cell, opening in response to stretch forces in the membrane lipid bilayer, without the need for other proteins. Contributes to normal resistance to hypoosmotic shock. Forms an ion channel of 1.0 nanosiemens conductance with a slight preference for anions.</text>
</comment>
<keyword evidence="1" id="KW-0406">Ion transport</keyword>
<protein>
    <recommendedName>
        <fullName evidence="1">Small-conductance mechanosensitive channel</fullName>
    </recommendedName>
</protein>
<comment type="similarity">
    <text evidence="1">Belongs to the MscS (TC 1.A.23) family.</text>
</comment>
<sequence>MPRRLFPASTLQHLHLSGAPDMTMRLGMHPLTESAGPLLAPSSLIGAVAIGLVVLCICATLAWFTRRTAKRLEHRLSDVTVLQFASVFVQMLIYLFGIAAFAHIVPELRTLGTALLAGASIISVVIGLAAQDTLGNLIACFSLVLSKAIRVGDDVRIYSPVGTISARVKEISLGFTSLIDEESNEVVIPNGVIMNGAVVRIVNAAKKG</sequence>
<comment type="subunit">
    <text evidence="1">Homoheptamer.</text>
</comment>
<evidence type="ECO:0000313" key="3">
    <source>
        <dbReference type="EMBL" id="TGY34109.1"/>
    </source>
</evidence>
<dbReference type="Gene3D" id="1.10.287.1260">
    <property type="match status" value="1"/>
</dbReference>
<feature type="transmembrane region" description="Helical" evidence="1">
    <location>
        <begin position="44"/>
        <end position="64"/>
    </location>
</feature>
<comment type="subcellular location">
    <subcellularLocation>
        <location evidence="1">Cell inner membrane</location>
        <topology evidence="1">Multi-pass membrane protein</topology>
    </subcellularLocation>
</comment>
<evidence type="ECO:0000256" key="1">
    <source>
        <dbReference type="RuleBase" id="RU369025"/>
    </source>
</evidence>
<dbReference type="PANTHER" id="PTHR30221:SF1">
    <property type="entry name" value="SMALL-CONDUCTANCE MECHANOSENSITIVE CHANNEL"/>
    <property type="match status" value="1"/>
</dbReference>
<keyword evidence="1" id="KW-0472">Membrane</keyword>
<accession>A0A4S2CYI8</accession>
<feature type="transmembrane region" description="Helical" evidence="1">
    <location>
        <begin position="84"/>
        <end position="105"/>
    </location>
</feature>
<comment type="caution">
    <text evidence="3">The sequence shown here is derived from an EMBL/GenBank/DDBJ whole genome shotgun (WGS) entry which is preliminary data.</text>
</comment>
<reference evidence="3 4" key="1">
    <citation type="submission" date="2019-04" db="EMBL/GenBank/DDBJ databases">
        <title>Microbes associate with the intestines of laboratory mice.</title>
        <authorList>
            <person name="Navarre W."/>
            <person name="Wong E."/>
            <person name="Huang K."/>
            <person name="Tropini C."/>
            <person name="Ng K."/>
            <person name="Yu B."/>
        </authorList>
    </citation>
    <scope>NUCLEOTIDE SEQUENCE [LARGE SCALE GENOMIC DNA]</scope>
    <source>
        <strain evidence="3 4">NM62_B4-13</strain>
    </source>
</reference>
<evidence type="ECO:0000313" key="4">
    <source>
        <dbReference type="Proteomes" id="UP000306631"/>
    </source>
</evidence>
<dbReference type="PANTHER" id="PTHR30221">
    <property type="entry name" value="SMALL-CONDUCTANCE MECHANOSENSITIVE CHANNEL"/>
    <property type="match status" value="1"/>
</dbReference>
<keyword evidence="1" id="KW-0812">Transmembrane</keyword>
<dbReference type="GO" id="GO:0008381">
    <property type="term" value="F:mechanosensitive monoatomic ion channel activity"/>
    <property type="evidence" value="ECO:0007669"/>
    <property type="project" value="InterPro"/>
</dbReference>
<dbReference type="SUPFAM" id="SSF50182">
    <property type="entry name" value="Sm-like ribonucleoproteins"/>
    <property type="match status" value="1"/>
</dbReference>
<dbReference type="InterPro" id="IPR045275">
    <property type="entry name" value="MscS_archaea/bacteria_type"/>
</dbReference>
<keyword evidence="1" id="KW-0997">Cell inner membrane</keyword>
<dbReference type="AlphaFoldDB" id="A0A4S2CYI8"/>
<organism evidence="3 4">
    <name type="scientific">Stenotrophomonas maltophilia</name>
    <name type="common">Pseudomonas maltophilia</name>
    <name type="synonym">Xanthomonas maltophilia</name>
    <dbReference type="NCBI Taxonomy" id="40324"/>
    <lineage>
        <taxon>Bacteria</taxon>
        <taxon>Pseudomonadati</taxon>
        <taxon>Pseudomonadota</taxon>
        <taxon>Gammaproteobacteria</taxon>
        <taxon>Lysobacterales</taxon>
        <taxon>Lysobacteraceae</taxon>
        <taxon>Stenotrophomonas</taxon>
        <taxon>Stenotrophomonas maltophilia group</taxon>
    </lineage>
</organism>
<dbReference type="EMBL" id="SRYW01000007">
    <property type="protein sequence ID" value="TGY34109.1"/>
    <property type="molecule type" value="Genomic_DNA"/>
</dbReference>
<keyword evidence="1" id="KW-0813">Transport</keyword>
<comment type="caution">
    <text evidence="1">Lacks conserved residue(s) required for the propagation of feature annotation.</text>
</comment>
<dbReference type="Pfam" id="PF00924">
    <property type="entry name" value="MS_channel_2nd"/>
    <property type="match status" value="1"/>
</dbReference>
<keyword evidence="1" id="KW-1003">Cell membrane</keyword>
<dbReference type="GO" id="GO:0005886">
    <property type="term" value="C:plasma membrane"/>
    <property type="evidence" value="ECO:0007669"/>
    <property type="project" value="UniProtKB-SubCell"/>
</dbReference>
<feature type="domain" description="Mechanosensitive ion channel MscS" evidence="2">
    <location>
        <begin position="132"/>
        <end position="198"/>
    </location>
</feature>